<dbReference type="SUPFAM" id="SSF53448">
    <property type="entry name" value="Nucleotide-diphospho-sugar transferases"/>
    <property type="match status" value="1"/>
</dbReference>
<dbReference type="Proteomes" id="UP000019335">
    <property type="component" value="Unassembled WGS sequence"/>
</dbReference>
<dbReference type="OrthoDB" id="2133991at2759"/>
<evidence type="ECO:0000313" key="1">
    <source>
        <dbReference type="EMBL" id="EWM20210.1"/>
    </source>
</evidence>
<dbReference type="AlphaFoldDB" id="W7SZB1"/>
<proteinExistence type="predicted"/>
<organism evidence="1 2">
    <name type="scientific">Nannochloropsis gaditana</name>
    <dbReference type="NCBI Taxonomy" id="72520"/>
    <lineage>
        <taxon>Eukaryota</taxon>
        <taxon>Sar</taxon>
        <taxon>Stramenopiles</taxon>
        <taxon>Ochrophyta</taxon>
        <taxon>Eustigmatophyceae</taxon>
        <taxon>Eustigmatales</taxon>
        <taxon>Monodopsidaceae</taxon>
        <taxon>Nannochloropsis</taxon>
    </lineage>
</organism>
<dbReference type="EMBL" id="AZIL01003269">
    <property type="protein sequence ID" value="EWM20210.1"/>
    <property type="molecule type" value="Genomic_DNA"/>
</dbReference>
<comment type="caution">
    <text evidence="1">The sequence shown here is derived from an EMBL/GenBank/DDBJ whole genome shotgun (WGS) entry which is preliminary data.</text>
</comment>
<evidence type="ECO:0000313" key="2">
    <source>
        <dbReference type="Proteomes" id="UP000019335"/>
    </source>
</evidence>
<dbReference type="CDD" id="cd00761">
    <property type="entry name" value="Glyco_tranf_GTA_type"/>
    <property type="match status" value="1"/>
</dbReference>
<accession>W7SZB1</accession>
<protein>
    <submittedName>
        <fullName evidence="1">Uncharacterized protein</fullName>
    </submittedName>
</protein>
<keyword evidence="2" id="KW-1185">Reference proteome</keyword>
<gene>
    <name evidence="1" type="ORF">Naga_100925g2</name>
</gene>
<dbReference type="InterPro" id="IPR029044">
    <property type="entry name" value="Nucleotide-diphossugar_trans"/>
</dbReference>
<name>W7SZB1_9STRA</name>
<dbReference type="Gene3D" id="3.90.550.10">
    <property type="entry name" value="Spore Coat Polysaccharide Biosynthesis Protein SpsA, Chain A"/>
    <property type="match status" value="1"/>
</dbReference>
<sequence length="347" mass="39934">MESAFAKMLVRRQRSLSILLVALVVVMAVRIPSVLLSGMENITRAPNGIQLAERTSTTDVCSFDYPGPLKYESLNCFQEYLPFASTLTFPSYANNSFTLRGLEWKDGPAPIPIFIMFKDRVSMLMETLRNLYRYIRTPFEIVIINDNSTFPAAVAFLQRLKESEVHVHDNKQFWEEDFNQLYAIVANFVEDYMGSSNASHFVLTDADCALDSAPGNILVVYQSMLDGLGVDAAGAALRWDDWPPNAPKYITEKNFMRLQAEAYEFGGRNYYYNHAPIDTTFAMYRRDWRLKRLQGKQIRILPPLAVRHVDFYLDKKYLPDDYKFYHAMARAKQVNHMGHLDVEGPER</sequence>
<reference evidence="1 2" key="1">
    <citation type="journal article" date="2014" name="Mol. Plant">
        <title>Chromosome Scale Genome Assembly and Transcriptome Profiling of Nannochloropsis gaditana in Nitrogen Depletion.</title>
        <authorList>
            <person name="Corteggiani Carpinelli E."/>
            <person name="Telatin A."/>
            <person name="Vitulo N."/>
            <person name="Forcato C."/>
            <person name="D'Angelo M."/>
            <person name="Schiavon R."/>
            <person name="Vezzi A."/>
            <person name="Giacometti G.M."/>
            <person name="Morosinotto T."/>
            <person name="Valle G."/>
        </authorList>
    </citation>
    <scope>NUCLEOTIDE SEQUENCE [LARGE SCALE GENOMIC DNA]</scope>
    <source>
        <strain evidence="1 2">B-31</strain>
    </source>
</reference>